<dbReference type="InterPro" id="IPR018713">
    <property type="entry name" value="MPAB/Lcp_cat_dom"/>
</dbReference>
<keyword evidence="1" id="KW-1133">Transmembrane helix</keyword>
<sequence>MDALPTFLSHLLRHLPSQAEIVEWFRHIPPLLAVSGGILFWLALARAFRWRRYNAMHRKYGPKWSNGKGIITPEEAQDIMSVSTRYDMPMLLNYALAFALFKTYGIPSISKLLASTKELKSKETVSKRYADTELLIATWVGCPISGFLDASMSVTNNGPNPKPADDPRAMLALARTNWLHSKYRISNEDYLYTLSLFILEPGNWAKRFGWRKLSPLEEHAYYVFWVEIGNRMGIRDIPDTLEELINWSKDYEESYMVPADTNKEVAGSTVEELISFVPETFGVKALSRRIVVCLMEDPVRESMLYPEQPWLLRKSLDAGMGLAAFVQRWFLLPRSREKFPIVTKLPKVDDKVGCPRLHPTKYTYRPWYRPEPMSAFGVLREKLLLKLGVYSEMPGPHLKSSGYRLEEMGPLRFENDGHEEIMRRAAELQGCPIAGPWSMEGRKQQELI</sequence>
<accession>A0A0C3C5Z1</accession>
<protein>
    <recommendedName>
        <fullName evidence="2">ER-bound oxygenase mpaB/mpaB'/Rubber oxygenase catalytic domain-containing protein</fullName>
    </recommendedName>
</protein>
<evidence type="ECO:0000313" key="4">
    <source>
        <dbReference type="Proteomes" id="UP000053424"/>
    </source>
</evidence>
<dbReference type="GO" id="GO:0016491">
    <property type="term" value="F:oxidoreductase activity"/>
    <property type="evidence" value="ECO:0007669"/>
    <property type="project" value="InterPro"/>
</dbReference>
<keyword evidence="1" id="KW-0812">Transmembrane</keyword>
<dbReference type="AlphaFoldDB" id="A0A0C3C5Z1"/>
<keyword evidence="1" id="KW-0472">Membrane</keyword>
<dbReference type="EMBL" id="KN831774">
    <property type="protein sequence ID" value="KIM44280.1"/>
    <property type="molecule type" value="Genomic_DNA"/>
</dbReference>
<feature type="domain" description="ER-bound oxygenase mpaB/mpaB'/Rubber oxygenase catalytic" evidence="2">
    <location>
        <begin position="186"/>
        <end position="317"/>
    </location>
</feature>
<dbReference type="Proteomes" id="UP000053424">
    <property type="component" value="Unassembled WGS sequence"/>
</dbReference>
<name>A0A0C3C5Z1_HEBCY</name>
<dbReference type="PANTHER" id="PTHR36124">
    <property type="match status" value="1"/>
</dbReference>
<reference evidence="4" key="2">
    <citation type="submission" date="2015-01" db="EMBL/GenBank/DDBJ databases">
        <title>Evolutionary Origins and Diversification of the Mycorrhizal Mutualists.</title>
        <authorList>
            <consortium name="DOE Joint Genome Institute"/>
            <consortium name="Mycorrhizal Genomics Consortium"/>
            <person name="Kohler A."/>
            <person name="Kuo A."/>
            <person name="Nagy L.G."/>
            <person name="Floudas D."/>
            <person name="Copeland A."/>
            <person name="Barry K.W."/>
            <person name="Cichocki N."/>
            <person name="Veneault-Fourrey C."/>
            <person name="LaButti K."/>
            <person name="Lindquist E.A."/>
            <person name="Lipzen A."/>
            <person name="Lundell T."/>
            <person name="Morin E."/>
            <person name="Murat C."/>
            <person name="Riley R."/>
            <person name="Ohm R."/>
            <person name="Sun H."/>
            <person name="Tunlid A."/>
            <person name="Henrissat B."/>
            <person name="Grigoriev I.V."/>
            <person name="Hibbett D.S."/>
            <person name="Martin F."/>
        </authorList>
    </citation>
    <scope>NUCLEOTIDE SEQUENCE [LARGE SCALE GENOMIC DNA]</scope>
    <source>
        <strain evidence="4">h7</strain>
    </source>
</reference>
<dbReference type="HOGENOM" id="CLU_039076_2_1_1"/>
<dbReference type="Pfam" id="PF09995">
    <property type="entry name" value="MPAB_Lcp_cat"/>
    <property type="match status" value="1"/>
</dbReference>
<evidence type="ECO:0000313" key="3">
    <source>
        <dbReference type="EMBL" id="KIM44280.1"/>
    </source>
</evidence>
<dbReference type="OrthoDB" id="545169at2759"/>
<dbReference type="InterPro" id="IPR046366">
    <property type="entry name" value="MPAB"/>
</dbReference>
<organism evidence="3 4">
    <name type="scientific">Hebeloma cylindrosporum</name>
    <dbReference type="NCBI Taxonomy" id="76867"/>
    <lineage>
        <taxon>Eukaryota</taxon>
        <taxon>Fungi</taxon>
        <taxon>Dikarya</taxon>
        <taxon>Basidiomycota</taxon>
        <taxon>Agaricomycotina</taxon>
        <taxon>Agaricomycetes</taxon>
        <taxon>Agaricomycetidae</taxon>
        <taxon>Agaricales</taxon>
        <taxon>Agaricineae</taxon>
        <taxon>Hymenogastraceae</taxon>
        <taxon>Hebeloma</taxon>
    </lineage>
</organism>
<dbReference type="PANTHER" id="PTHR36124:SF1">
    <property type="entry name" value="ER-BOUND OXYGENASE MPAB_MPAB'_RUBBER OXYGENASE CATALYTIC DOMAIN-CONTAINING PROTEIN"/>
    <property type="match status" value="1"/>
</dbReference>
<evidence type="ECO:0000256" key="1">
    <source>
        <dbReference type="SAM" id="Phobius"/>
    </source>
</evidence>
<proteinExistence type="predicted"/>
<keyword evidence="4" id="KW-1185">Reference proteome</keyword>
<reference evidence="3 4" key="1">
    <citation type="submission" date="2014-04" db="EMBL/GenBank/DDBJ databases">
        <authorList>
            <consortium name="DOE Joint Genome Institute"/>
            <person name="Kuo A."/>
            <person name="Gay G."/>
            <person name="Dore J."/>
            <person name="Kohler A."/>
            <person name="Nagy L.G."/>
            <person name="Floudas D."/>
            <person name="Copeland A."/>
            <person name="Barry K.W."/>
            <person name="Cichocki N."/>
            <person name="Veneault-Fourrey C."/>
            <person name="LaButti K."/>
            <person name="Lindquist E.A."/>
            <person name="Lipzen A."/>
            <person name="Lundell T."/>
            <person name="Morin E."/>
            <person name="Murat C."/>
            <person name="Sun H."/>
            <person name="Tunlid A."/>
            <person name="Henrissat B."/>
            <person name="Grigoriev I.V."/>
            <person name="Hibbett D.S."/>
            <person name="Martin F."/>
            <person name="Nordberg H.P."/>
            <person name="Cantor M.N."/>
            <person name="Hua S.X."/>
        </authorList>
    </citation>
    <scope>NUCLEOTIDE SEQUENCE [LARGE SCALE GENOMIC DNA]</scope>
    <source>
        <strain evidence="4">h7</strain>
    </source>
</reference>
<dbReference type="STRING" id="686832.A0A0C3C5Z1"/>
<feature type="transmembrane region" description="Helical" evidence="1">
    <location>
        <begin position="29"/>
        <end position="48"/>
    </location>
</feature>
<gene>
    <name evidence="3" type="ORF">M413DRAFT_378573</name>
</gene>
<evidence type="ECO:0000259" key="2">
    <source>
        <dbReference type="Pfam" id="PF09995"/>
    </source>
</evidence>